<evidence type="ECO:0000313" key="2">
    <source>
        <dbReference type="Proteomes" id="UP000734854"/>
    </source>
</evidence>
<accession>A0A8J5HNP7</accession>
<proteinExistence type="predicted"/>
<name>A0A8J5HNP7_ZINOF</name>
<reference evidence="1 2" key="1">
    <citation type="submission" date="2020-08" db="EMBL/GenBank/DDBJ databases">
        <title>Plant Genome Project.</title>
        <authorList>
            <person name="Zhang R.-G."/>
        </authorList>
    </citation>
    <scope>NUCLEOTIDE SEQUENCE [LARGE SCALE GENOMIC DNA]</scope>
    <source>
        <tissue evidence="1">Rhizome</tissue>
    </source>
</reference>
<comment type="caution">
    <text evidence="1">The sequence shown here is derived from an EMBL/GenBank/DDBJ whole genome shotgun (WGS) entry which is preliminary data.</text>
</comment>
<dbReference type="Proteomes" id="UP000734854">
    <property type="component" value="Unassembled WGS sequence"/>
</dbReference>
<evidence type="ECO:0000313" key="1">
    <source>
        <dbReference type="EMBL" id="KAG6529694.1"/>
    </source>
</evidence>
<keyword evidence="2" id="KW-1185">Reference proteome</keyword>
<dbReference type="PANTHER" id="PTHR48040">
    <property type="entry name" value="PLEIOTROPIC DRUG RESISTANCE PROTEIN 1-LIKE ISOFORM X1"/>
    <property type="match status" value="1"/>
</dbReference>
<dbReference type="PANTHER" id="PTHR48040:SF60">
    <property type="entry name" value="ABC TRANSPORTER DOMAIN-CONTAINING PROTEIN"/>
    <property type="match status" value="1"/>
</dbReference>
<dbReference type="AlphaFoldDB" id="A0A8J5HNP7"/>
<organism evidence="1 2">
    <name type="scientific">Zingiber officinale</name>
    <name type="common">Ginger</name>
    <name type="synonym">Amomum zingiber</name>
    <dbReference type="NCBI Taxonomy" id="94328"/>
    <lineage>
        <taxon>Eukaryota</taxon>
        <taxon>Viridiplantae</taxon>
        <taxon>Streptophyta</taxon>
        <taxon>Embryophyta</taxon>
        <taxon>Tracheophyta</taxon>
        <taxon>Spermatophyta</taxon>
        <taxon>Magnoliopsida</taxon>
        <taxon>Liliopsida</taxon>
        <taxon>Zingiberales</taxon>
        <taxon>Zingiberaceae</taxon>
        <taxon>Zingiber</taxon>
    </lineage>
</organism>
<protein>
    <submittedName>
        <fullName evidence="1">Uncharacterized protein</fullName>
    </submittedName>
</protein>
<gene>
    <name evidence="1" type="ORF">ZIOFF_011907</name>
</gene>
<dbReference type="EMBL" id="JACMSC010000003">
    <property type="protein sequence ID" value="KAG6529694.1"/>
    <property type="molecule type" value="Genomic_DNA"/>
</dbReference>
<sequence>MKRGGQLIYSGPLGNLSKNMRQYFEAIPGVPMIIDGQNPATWMLNVTSPAMEYKLGIDFGTIYRNSSLHNTAYCGKGASLPYAIAQVAIEIPYVWQTSSGSFCSWS</sequence>